<keyword evidence="10" id="KW-0472">Membrane</keyword>
<dbReference type="InterPro" id="IPR041243">
    <property type="entry name" value="STI1/HOP_DP"/>
</dbReference>
<evidence type="ECO:0000259" key="16">
    <source>
        <dbReference type="SMART" id="SM00727"/>
    </source>
</evidence>
<feature type="compositionally biased region" description="Basic and acidic residues" evidence="15">
    <location>
        <begin position="1"/>
        <end position="10"/>
    </location>
</feature>
<gene>
    <name evidence="17" type="ORF">CIPAW_05G038800</name>
</gene>
<comment type="function">
    <text evidence="11">Involved in protein precursor import into chloroplasts. Part of the motor complex consisting of a co-chaperone (TIC40) and a chaperone (HSP93) associated with the import channel (TIC110). Causes the release of bound transit peptides from TIC110 and stimulates ATP hydrolysis by HSP93. Involved in reinsertion of proteins from the chloroplast stroma into the inner membrane.</text>
</comment>
<reference evidence="17" key="1">
    <citation type="submission" date="2020-12" db="EMBL/GenBank/DDBJ databases">
        <title>WGS assembly of Carya illinoinensis cv. Pawnee.</title>
        <authorList>
            <person name="Platts A."/>
            <person name="Shu S."/>
            <person name="Wright S."/>
            <person name="Barry K."/>
            <person name="Edger P."/>
            <person name="Pires J.C."/>
            <person name="Schmutz J."/>
        </authorList>
    </citation>
    <scope>NUCLEOTIDE SEQUENCE</scope>
    <source>
        <tissue evidence="17">Leaf</tissue>
    </source>
</reference>
<accession>A0A8T1QEK0</accession>
<feature type="region of interest" description="Disordered" evidence="15">
    <location>
        <begin position="1"/>
        <end position="32"/>
    </location>
</feature>
<evidence type="ECO:0000256" key="4">
    <source>
        <dbReference type="ARBA" id="ARBA00022692"/>
    </source>
</evidence>
<evidence type="ECO:0000256" key="11">
    <source>
        <dbReference type="ARBA" id="ARBA00056414"/>
    </source>
</evidence>
<keyword evidence="7" id="KW-0653">Protein transport</keyword>
<feature type="compositionally biased region" description="Polar residues" evidence="15">
    <location>
        <begin position="192"/>
        <end position="202"/>
    </location>
</feature>
<evidence type="ECO:0000256" key="6">
    <source>
        <dbReference type="ARBA" id="ARBA00022780"/>
    </source>
</evidence>
<evidence type="ECO:0000256" key="12">
    <source>
        <dbReference type="ARBA" id="ARBA00060470"/>
    </source>
</evidence>
<proteinExistence type="predicted"/>
<feature type="compositionally biased region" description="Basic and acidic residues" evidence="15">
    <location>
        <begin position="152"/>
        <end position="162"/>
    </location>
</feature>
<dbReference type="PANTHER" id="PTHR47296:SF1">
    <property type="entry name" value="PROTEIN TIC 40, CHLOROPLASTIC"/>
    <property type="match status" value="1"/>
</dbReference>
<feature type="domain" description="STI1" evidence="16">
    <location>
        <begin position="226"/>
        <end position="270"/>
    </location>
</feature>
<feature type="compositionally biased region" description="Polar residues" evidence="15">
    <location>
        <begin position="165"/>
        <end position="184"/>
    </location>
</feature>
<keyword evidence="8" id="KW-0809">Transit peptide</keyword>
<comment type="caution">
    <text evidence="17">The sequence shown here is derived from an EMBL/GenBank/DDBJ whole genome shotgun (WGS) entry which is preliminary data.</text>
</comment>
<dbReference type="SMART" id="SM00727">
    <property type="entry name" value="STI1"/>
    <property type="match status" value="2"/>
</dbReference>
<dbReference type="GO" id="GO:0045037">
    <property type="term" value="P:protein import into chloroplast stroma"/>
    <property type="evidence" value="ECO:0007669"/>
    <property type="project" value="TreeGrafter"/>
</dbReference>
<feature type="compositionally biased region" description="Basic and acidic residues" evidence="15">
    <location>
        <begin position="133"/>
        <end position="143"/>
    </location>
</feature>
<evidence type="ECO:0000256" key="3">
    <source>
        <dbReference type="ARBA" id="ARBA00022640"/>
    </source>
</evidence>
<feature type="region of interest" description="Disordered" evidence="15">
    <location>
        <begin position="129"/>
        <end position="209"/>
    </location>
</feature>
<name>A0A8T1QEK0_CARIL</name>
<evidence type="ECO:0000256" key="1">
    <source>
        <dbReference type="ARBA" id="ARBA00022448"/>
    </source>
</evidence>
<dbReference type="Proteomes" id="UP000811609">
    <property type="component" value="Chromosome 5"/>
</dbReference>
<evidence type="ECO:0000313" key="17">
    <source>
        <dbReference type="EMBL" id="KAG6652918.1"/>
    </source>
</evidence>
<keyword evidence="4" id="KW-0812">Transmembrane</keyword>
<dbReference type="FunFam" id="1.10.260.100:FF:000008">
    <property type="entry name" value="Protein TIC 40, chloroplastic"/>
    <property type="match status" value="1"/>
</dbReference>
<keyword evidence="9" id="KW-1133">Transmembrane helix</keyword>
<evidence type="ECO:0000256" key="10">
    <source>
        <dbReference type="ARBA" id="ARBA00023136"/>
    </source>
</evidence>
<evidence type="ECO:0000256" key="7">
    <source>
        <dbReference type="ARBA" id="ARBA00022927"/>
    </source>
</evidence>
<keyword evidence="6" id="KW-1001">Plastid inner membrane</keyword>
<dbReference type="GO" id="GO:0009658">
    <property type="term" value="P:chloroplast organization"/>
    <property type="evidence" value="ECO:0007669"/>
    <property type="project" value="TreeGrafter"/>
</dbReference>
<evidence type="ECO:0000256" key="9">
    <source>
        <dbReference type="ARBA" id="ARBA00022989"/>
    </source>
</evidence>
<dbReference type="GO" id="GO:0009535">
    <property type="term" value="C:chloroplast thylakoid membrane"/>
    <property type="evidence" value="ECO:0007669"/>
    <property type="project" value="TreeGrafter"/>
</dbReference>
<evidence type="ECO:0000256" key="2">
    <source>
        <dbReference type="ARBA" id="ARBA00022528"/>
    </source>
</evidence>
<dbReference type="GO" id="GO:0009706">
    <property type="term" value="C:chloroplast inner membrane"/>
    <property type="evidence" value="ECO:0007669"/>
    <property type="project" value="UniProtKB-SubCell"/>
</dbReference>
<dbReference type="PANTHER" id="PTHR47296">
    <property type="entry name" value="PROTEIN TIC 40, CHLOROPLASTIC"/>
    <property type="match status" value="1"/>
</dbReference>
<dbReference type="AlphaFoldDB" id="A0A8T1QEK0"/>
<protein>
    <recommendedName>
        <fullName evidence="13">Protein TIC 40, chloroplastic</fullName>
    </recommendedName>
    <alternativeName>
        <fullName evidence="14">Translocon at the inner envelope membrane of chloroplasts 40</fullName>
    </alternativeName>
</protein>
<evidence type="ECO:0000313" key="18">
    <source>
        <dbReference type="Proteomes" id="UP000811609"/>
    </source>
</evidence>
<sequence>MAGRVHERRFASISSSTNQGTTSVGTNPQVSVLPPPSGSPLFWIGAGVGLSALFSWKYAMQQAFKTLMGQMNSQNNQFNNAAFPSGSPFPFPMPSTPVPSTSTTPAASRSAVTVDVPATNVEATPATIAIDETEVKRESKKPAFADVSPEEAEQKSPYESFKDVTGTSSSKDTQTAGTVSQNGAASKPVDGSQWSKSTSTSAGFEGTPSPGKSILSVEALEKMMEDPAVQKLVYPNFVLFILFAVNLPEELRNPDTFNWMLQNPQYRQQLEEMIFWEQLLSTCFSILAKHNLIDSFKNFDLNSPELKQQFDQIGHSPEEAFVKIMADPELRLAFQNPRIQAAIMECSQNPLSISKYQNDKEVMDLFNKISELFPVVSGPP</sequence>
<keyword evidence="18" id="KW-1185">Reference proteome</keyword>
<feature type="compositionally biased region" description="Polar residues" evidence="15">
    <location>
        <begin position="12"/>
        <end position="27"/>
    </location>
</feature>
<keyword evidence="5" id="KW-0677">Repeat</keyword>
<keyword evidence="3" id="KW-0934">Plastid</keyword>
<evidence type="ECO:0000256" key="14">
    <source>
        <dbReference type="ARBA" id="ARBA00082202"/>
    </source>
</evidence>
<evidence type="ECO:0000256" key="5">
    <source>
        <dbReference type="ARBA" id="ARBA00022737"/>
    </source>
</evidence>
<feature type="domain" description="STI1" evidence="16">
    <location>
        <begin position="317"/>
        <end position="356"/>
    </location>
</feature>
<dbReference type="EMBL" id="CM031813">
    <property type="protein sequence ID" value="KAG6652918.1"/>
    <property type="molecule type" value="Genomic_DNA"/>
</dbReference>
<comment type="subcellular location">
    <subcellularLocation>
        <location evidence="12">Plastid</location>
        <location evidence="12">Chloroplast inner membrane</location>
        <topology evidence="12">Single-pass membrane protein</topology>
    </subcellularLocation>
</comment>
<dbReference type="Pfam" id="PF17830">
    <property type="entry name" value="STI1-HOP_DP"/>
    <property type="match status" value="1"/>
</dbReference>
<evidence type="ECO:0000256" key="15">
    <source>
        <dbReference type="SAM" id="MobiDB-lite"/>
    </source>
</evidence>
<evidence type="ECO:0000256" key="13">
    <source>
        <dbReference type="ARBA" id="ARBA00070821"/>
    </source>
</evidence>
<dbReference type="InterPro" id="IPR006636">
    <property type="entry name" value="STI1_HS-bd"/>
</dbReference>
<evidence type="ECO:0000256" key="8">
    <source>
        <dbReference type="ARBA" id="ARBA00022946"/>
    </source>
</evidence>
<keyword evidence="1" id="KW-0813">Transport</keyword>
<organism evidence="17 18">
    <name type="scientific">Carya illinoinensis</name>
    <name type="common">Pecan</name>
    <dbReference type="NCBI Taxonomy" id="32201"/>
    <lineage>
        <taxon>Eukaryota</taxon>
        <taxon>Viridiplantae</taxon>
        <taxon>Streptophyta</taxon>
        <taxon>Embryophyta</taxon>
        <taxon>Tracheophyta</taxon>
        <taxon>Spermatophyta</taxon>
        <taxon>Magnoliopsida</taxon>
        <taxon>eudicotyledons</taxon>
        <taxon>Gunneridae</taxon>
        <taxon>Pentapetalae</taxon>
        <taxon>rosids</taxon>
        <taxon>fabids</taxon>
        <taxon>Fagales</taxon>
        <taxon>Juglandaceae</taxon>
        <taxon>Carya</taxon>
    </lineage>
</organism>
<keyword evidence="2" id="KW-0150">Chloroplast</keyword>